<dbReference type="PANTHER" id="PTHR33050:SF7">
    <property type="entry name" value="RIBONUCLEASE H"/>
    <property type="match status" value="1"/>
</dbReference>
<dbReference type="Gene3D" id="3.10.10.10">
    <property type="entry name" value="HIV Type 1 Reverse Transcriptase, subunit A, domain 1"/>
    <property type="match status" value="1"/>
</dbReference>
<reference evidence="2 3" key="1">
    <citation type="submission" date="2024-05" db="EMBL/GenBank/DDBJ databases">
        <authorList>
            <person name="Wallberg A."/>
        </authorList>
    </citation>
    <scope>NUCLEOTIDE SEQUENCE [LARGE SCALE GENOMIC DNA]</scope>
</reference>
<dbReference type="InterPro" id="IPR043502">
    <property type="entry name" value="DNA/RNA_pol_sf"/>
</dbReference>
<comment type="caution">
    <text evidence="2">The sequence shown here is derived from an EMBL/GenBank/DDBJ whole genome shotgun (WGS) entry which is preliminary data.</text>
</comment>
<feature type="non-terminal residue" evidence="2">
    <location>
        <position position="185"/>
    </location>
</feature>
<sequence length="185" mass="21159">MQRTTSKLGSAARLPHFLDRWQQVTDCHFILNIVQYGYIIQFESVPFQSYFIAKDMSKDNIIVCQRKVKQFLGSGAIIKVKSSRDQFLSTIFPVPKKSLKDHRIILDLSDLNLFVRKLHFKLDSLDAIIAMIRPGDFFISIDISDAYYAIAMNIISMPYLTFFVFGGLLSVCVSPPRSLFGPAYF</sequence>
<dbReference type="PANTHER" id="PTHR33050">
    <property type="entry name" value="REVERSE TRANSCRIPTASE DOMAIN-CONTAINING PROTEIN"/>
    <property type="match status" value="1"/>
</dbReference>
<proteinExistence type="predicted"/>
<dbReference type="GO" id="GO:0071897">
    <property type="term" value="P:DNA biosynthetic process"/>
    <property type="evidence" value="ECO:0007669"/>
    <property type="project" value="UniProtKB-ARBA"/>
</dbReference>
<name>A0AAV2Q189_MEGNR</name>
<keyword evidence="1" id="KW-1133">Transmembrane helix</keyword>
<dbReference type="AlphaFoldDB" id="A0AAV2Q189"/>
<dbReference type="Proteomes" id="UP001497623">
    <property type="component" value="Unassembled WGS sequence"/>
</dbReference>
<evidence type="ECO:0000256" key="1">
    <source>
        <dbReference type="SAM" id="Phobius"/>
    </source>
</evidence>
<dbReference type="SUPFAM" id="SSF56672">
    <property type="entry name" value="DNA/RNA polymerases"/>
    <property type="match status" value="1"/>
</dbReference>
<keyword evidence="1" id="KW-0812">Transmembrane</keyword>
<accession>A0AAV2Q189</accession>
<keyword evidence="3" id="KW-1185">Reference proteome</keyword>
<protein>
    <recommendedName>
        <fullName evidence="4">Reverse transcriptase domain-containing protein</fullName>
    </recommendedName>
</protein>
<organism evidence="2 3">
    <name type="scientific">Meganyctiphanes norvegica</name>
    <name type="common">Northern krill</name>
    <name type="synonym">Thysanopoda norvegica</name>
    <dbReference type="NCBI Taxonomy" id="48144"/>
    <lineage>
        <taxon>Eukaryota</taxon>
        <taxon>Metazoa</taxon>
        <taxon>Ecdysozoa</taxon>
        <taxon>Arthropoda</taxon>
        <taxon>Crustacea</taxon>
        <taxon>Multicrustacea</taxon>
        <taxon>Malacostraca</taxon>
        <taxon>Eumalacostraca</taxon>
        <taxon>Eucarida</taxon>
        <taxon>Euphausiacea</taxon>
        <taxon>Euphausiidae</taxon>
        <taxon>Meganyctiphanes</taxon>
    </lineage>
</organism>
<evidence type="ECO:0000313" key="3">
    <source>
        <dbReference type="Proteomes" id="UP001497623"/>
    </source>
</evidence>
<gene>
    <name evidence="2" type="ORF">MNOR_LOCUS7265</name>
</gene>
<evidence type="ECO:0008006" key="4">
    <source>
        <dbReference type="Google" id="ProtNLM"/>
    </source>
</evidence>
<evidence type="ECO:0000313" key="2">
    <source>
        <dbReference type="EMBL" id="CAL4068463.1"/>
    </source>
</evidence>
<keyword evidence="1" id="KW-0472">Membrane</keyword>
<dbReference type="InterPro" id="IPR052055">
    <property type="entry name" value="Hepadnavirus_pol/RT"/>
</dbReference>
<dbReference type="EMBL" id="CAXKWB010003156">
    <property type="protein sequence ID" value="CAL4068463.1"/>
    <property type="molecule type" value="Genomic_DNA"/>
</dbReference>
<feature type="transmembrane region" description="Helical" evidence="1">
    <location>
        <begin position="146"/>
        <end position="169"/>
    </location>
</feature>